<dbReference type="SUPFAM" id="SSF52151">
    <property type="entry name" value="FabD/lysophospholipase-like"/>
    <property type="match status" value="1"/>
</dbReference>
<dbReference type="PANTHER" id="PTHR47470">
    <property type="entry name" value="CHOLESTEROL OXIDASE"/>
    <property type="match status" value="1"/>
</dbReference>
<evidence type="ECO:0000256" key="6">
    <source>
        <dbReference type="ARBA" id="ARBA00023098"/>
    </source>
</evidence>
<proteinExistence type="inferred from homology"/>
<comment type="cofactor">
    <cofactor evidence="1">
        <name>FAD</name>
        <dbReference type="ChEBI" id="CHEBI:57692"/>
    </cofactor>
</comment>
<dbReference type="GO" id="GO:0016042">
    <property type="term" value="P:lipid catabolic process"/>
    <property type="evidence" value="ECO:0007669"/>
    <property type="project" value="UniProtKB-UniRule"/>
</dbReference>
<evidence type="ECO:0000256" key="1">
    <source>
        <dbReference type="ARBA" id="ARBA00001974"/>
    </source>
</evidence>
<dbReference type="InterPro" id="IPR016035">
    <property type="entry name" value="Acyl_Trfase/lysoPLipase"/>
</dbReference>
<dbReference type="AlphaFoldDB" id="A0A1H6WRS9"/>
<dbReference type="GO" id="GO:0016491">
    <property type="term" value="F:oxidoreductase activity"/>
    <property type="evidence" value="ECO:0007669"/>
    <property type="project" value="UniProtKB-KW"/>
</dbReference>
<name>A0A1H6WRS9_9GAMM</name>
<dbReference type="InterPro" id="IPR052542">
    <property type="entry name" value="Cholesterol_Oxidase"/>
</dbReference>
<dbReference type="InterPro" id="IPR002641">
    <property type="entry name" value="PNPLA_dom"/>
</dbReference>
<organism evidence="9 10">
    <name type="scientific">Azotobacter beijerinckii</name>
    <dbReference type="NCBI Taxonomy" id="170623"/>
    <lineage>
        <taxon>Bacteria</taxon>
        <taxon>Pseudomonadati</taxon>
        <taxon>Pseudomonadota</taxon>
        <taxon>Gammaproteobacteria</taxon>
        <taxon>Pseudomonadales</taxon>
        <taxon>Pseudomonadaceae</taxon>
        <taxon>Azotobacter</taxon>
    </lineage>
</organism>
<dbReference type="Proteomes" id="UP000199005">
    <property type="component" value="Unassembled WGS sequence"/>
</dbReference>
<evidence type="ECO:0000256" key="4">
    <source>
        <dbReference type="ARBA" id="ARBA00022827"/>
    </source>
</evidence>
<keyword evidence="3" id="KW-0285">Flavoprotein</keyword>
<feature type="domain" description="PNPLA" evidence="8">
    <location>
        <begin position="24"/>
        <end position="195"/>
    </location>
</feature>
<evidence type="ECO:0000313" key="9">
    <source>
        <dbReference type="EMBL" id="SEJ18536.1"/>
    </source>
</evidence>
<accession>A0A1H6WRS9</accession>
<keyword evidence="7" id="KW-0378">Hydrolase</keyword>
<evidence type="ECO:0000256" key="5">
    <source>
        <dbReference type="ARBA" id="ARBA00023002"/>
    </source>
</evidence>
<protein>
    <submittedName>
        <fullName evidence="9">Patatin-like phospholipase</fullName>
    </submittedName>
</protein>
<evidence type="ECO:0000256" key="2">
    <source>
        <dbReference type="ARBA" id="ARBA00010790"/>
    </source>
</evidence>
<keyword evidence="6 7" id="KW-0443">Lipid metabolism</keyword>
<keyword evidence="5" id="KW-0560">Oxidoreductase</keyword>
<dbReference type="RefSeq" id="WP_090901463.1">
    <property type="nucleotide sequence ID" value="NZ_FNYO01000048.1"/>
</dbReference>
<evidence type="ECO:0000313" key="10">
    <source>
        <dbReference type="Proteomes" id="UP000199005"/>
    </source>
</evidence>
<dbReference type="GO" id="GO:0016787">
    <property type="term" value="F:hydrolase activity"/>
    <property type="evidence" value="ECO:0007669"/>
    <property type="project" value="UniProtKB-UniRule"/>
</dbReference>
<sequence length="536" mass="59321">MSMPANLLPQGAAASSPDVPGRALILPGGGLRLSYAAGALSEIFARGLTFQHMDATSGGALNLAMLFSGLGIEEICRRWRTLRMRDTFSMMPLANYLLPSRFMAASASRSFREKVYPHLGIDFERIRAVEGIQGTFNLCDFSTKTNRVIPHREMTEDFLVASMSLPATLPPVEIDGVHYLDSGFIQDANLMEAVRRGAGELWLIWVMGNVPHYRSGPLNAYVQMLEMSANSALIKEMQHIREINERIARGEQPYGHRQPIRLHLIKPKHPLPLDLALYTGAITHDELIEMGRADARDYFASMTPEGVPLEPETLKMTAQNPGLQFKETMAGGFALGVGEAAEGQARGKRQNQRLVMHAEVRIDDMSAFVRDPEHRGQLTGSIDFAPLGMGMRASTGVFNLFKPTDDPGMTFMVYELGFQHEGKDYYLAGRKEVRNGPIFRLWPETTTLYTRLHEGTDASGPVVGAGTLSLGVTDLMRLLSTVHITEANGLSARLKTLCSFFTFFTRSLWDTYVRHTRKSATPVNGLSENPVKGSQE</sequence>
<keyword evidence="4" id="KW-0274">FAD</keyword>
<evidence type="ECO:0000256" key="3">
    <source>
        <dbReference type="ARBA" id="ARBA00022630"/>
    </source>
</evidence>
<comment type="caution">
    <text evidence="7">Lacks conserved residue(s) required for the propagation of feature annotation.</text>
</comment>
<dbReference type="PROSITE" id="PS51635">
    <property type="entry name" value="PNPLA"/>
    <property type="match status" value="1"/>
</dbReference>
<evidence type="ECO:0000259" key="8">
    <source>
        <dbReference type="PROSITE" id="PS51635"/>
    </source>
</evidence>
<keyword evidence="7" id="KW-0442">Lipid degradation</keyword>
<dbReference type="Gene3D" id="3.40.1090.10">
    <property type="entry name" value="Cytosolic phospholipase A2 catalytic domain"/>
    <property type="match status" value="1"/>
</dbReference>
<dbReference type="EMBL" id="FNYO01000048">
    <property type="protein sequence ID" value="SEJ18536.1"/>
    <property type="molecule type" value="Genomic_DNA"/>
</dbReference>
<feature type="active site" description="Nucleophile" evidence="7">
    <location>
        <position position="57"/>
    </location>
</feature>
<evidence type="ECO:0000256" key="7">
    <source>
        <dbReference type="PROSITE-ProRule" id="PRU01161"/>
    </source>
</evidence>
<dbReference type="Pfam" id="PF01734">
    <property type="entry name" value="Patatin"/>
    <property type="match status" value="1"/>
</dbReference>
<feature type="active site" description="Proton acceptor" evidence="7">
    <location>
        <position position="181"/>
    </location>
</feature>
<dbReference type="PANTHER" id="PTHR47470:SF1">
    <property type="entry name" value="FAD-DEPENDENT OXIDOREDUCTASE 2 FAD BINDING DOMAIN-CONTAINING PROTEIN"/>
    <property type="match status" value="1"/>
</dbReference>
<dbReference type="STRING" id="170623.SAMN04244579_03422"/>
<reference evidence="9 10" key="1">
    <citation type="submission" date="2016-10" db="EMBL/GenBank/DDBJ databases">
        <authorList>
            <person name="de Groot N.N."/>
        </authorList>
    </citation>
    <scope>NUCLEOTIDE SEQUENCE [LARGE SCALE GENOMIC DNA]</scope>
    <source>
        <strain evidence="9 10">DSM 1041</strain>
    </source>
</reference>
<gene>
    <name evidence="9" type="ORF">SAMN04244579_03422</name>
</gene>
<comment type="similarity">
    <text evidence="2">Belongs to the GMC oxidoreductase family.</text>
</comment>